<dbReference type="InterPro" id="IPR011009">
    <property type="entry name" value="Kinase-like_dom_sf"/>
</dbReference>
<evidence type="ECO:0000313" key="3">
    <source>
        <dbReference type="Proteomes" id="UP000276133"/>
    </source>
</evidence>
<comment type="caution">
    <text evidence="2">The sequence shown here is derived from an EMBL/GenBank/DDBJ whole genome shotgun (WGS) entry which is preliminary data.</text>
</comment>
<dbReference type="InterPro" id="IPR000719">
    <property type="entry name" value="Prot_kinase_dom"/>
</dbReference>
<keyword evidence="2" id="KW-0418">Kinase</keyword>
<evidence type="ECO:0000259" key="1">
    <source>
        <dbReference type="PROSITE" id="PS50011"/>
    </source>
</evidence>
<accession>A0A3M7R438</accession>
<dbReference type="STRING" id="10195.A0A3M7R438"/>
<protein>
    <submittedName>
        <fullName evidence="2">Serine threonine-kinase ULK4</fullName>
    </submittedName>
</protein>
<dbReference type="InterPro" id="IPR011989">
    <property type="entry name" value="ARM-like"/>
</dbReference>
<dbReference type="Proteomes" id="UP000276133">
    <property type="component" value="Unassembled WGS sequence"/>
</dbReference>
<dbReference type="Pfam" id="PF00069">
    <property type="entry name" value="Pkinase"/>
    <property type="match status" value="1"/>
</dbReference>
<gene>
    <name evidence="2" type="ORF">BpHYR1_005341</name>
</gene>
<dbReference type="SUPFAM" id="SSF48371">
    <property type="entry name" value="ARM repeat"/>
    <property type="match status" value="2"/>
</dbReference>
<proteinExistence type="predicted"/>
<dbReference type="OrthoDB" id="24822at2759"/>
<dbReference type="Gene3D" id="1.10.510.10">
    <property type="entry name" value="Transferase(Phosphotransferase) domain 1"/>
    <property type="match status" value="1"/>
</dbReference>
<keyword evidence="2" id="KW-0808">Transferase</keyword>
<dbReference type="InterPro" id="IPR056981">
    <property type="entry name" value="HEAT_ULK4_RUNKEL"/>
</dbReference>
<organism evidence="2 3">
    <name type="scientific">Brachionus plicatilis</name>
    <name type="common">Marine rotifer</name>
    <name type="synonym">Brachionus muelleri</name>
    <dbReference type="NCBI Taxonomy" id="10195"/>
    <lineage>
        <taxon>Eukaryota</taxon>
        <taxon>Metazoa</taxon>
        <taxon>Spiralia</taxon>
        <taxon>Gnathifera</taxon>
        <taxon>Rotifera</taxon>
        <taxon>Eurotatoria</taxon>
        <taxon>Monogononta</taxon>
        <taxon>Pseudotrocha</taxon>
        <taxon>Ploima</taxon>
        <taxon>Brachionidae</taxon>
        <taxon>Brachionus</taxon>
    </lineage>
</organism>
<dbReference type="SUPFAM" id="SSF56112">
    <property type="entry name" value="Protein kinase-like (PK-like)"/>
    <property type="match status" value="1"/>
</dbReference>
<sequence>MDNFILYDEICKSDHSVIYKGRRKGSINFVAIHCVEKILRPEITNLVRLTYEISHKNVIKFYEWYETSNHLWLVVELCSAGTLESILEQDVCLPETSIRNFGIDICEGLFYIHSLGILFDDLIPRKIMVDGEGKLKLSDFGYAKAEEEDLELIFKETMENTNYQWTASGSQSKELRSYKKPFGDILYMAPEVLKGEENTYSSDLWSLGCILYRMYTGSCPFVADNKEHSIQMIINKEMPNPKGNTLSTKPSNAFLSLLKGLLEKDPSKRLTWNQLIKHPFWENNLKHLHQAKSIVVDGKEEFLEDNEEDDKALPLNFSRMSTDRPRTSTVIDQKPEVNVSFSISSRLPVSPQSTIQTRNPVLCKDSELRNSASTLISQNFEKDDNLTETFIDSFNQYRSLFFLQSELTMSQIVDNPKIQKPVAMKFEPKAMTFINSKCFKAENFFKISKDECTKVIDTIKQNTNVPSDKTAGAIKQKLHLMNYIGTLCCESNRIADMFVQAELYRDLFGVIKNGHNLEMKMKAARIFGLIFNKAKILDTAKELTEIIQNLVDVISSNRKDLKFKQALLPALGEIVYFICCQEEKIGKAVENWTIPSLAYVLLIRNIGDDLVTNHIICKIIQNIASTTAGNVKKFISNPVEIVNVLWLCYTHSANNENLRIAALNALCMLSSHSIDIFTTLIDKAGQDSIIDCLSSNNYQIQLPVLTMMAMLTNETNSKNLPEKKMLPKLVQIYESTSVACRSKAYILTFVLLKQQNDLLLPFSQSKLINSLERDIRKKFPNIEENEYIHRIMDMLVNTIVEISSTIVDENLSCFESVFGRKNPSTTQTKLIKKYVPNMTILKVLLVSQTFRAKLIDEEFVEKFGKLIKLSKLISNGEINFDAICGADVVSDYIDSIIVILETLIQNAEFLQTQKQKIFKFIIPALLENVDSQNSNLRVESLKVLSEFSNTIFSNVNDWVTQDLKEDFKYKIETQFFDLLENLLSQSEPLPFFSLFITQSILNYDITLINVLKVKDILPKLVKLLQNYRHKIGSTLVSKLLNILNIWSGSIDPMDMYDNGIIKNIFFSNKIAKKISGSNDVLAQQAEKLLQMNKSLVSCNSFLISLFVNEEQEINELSIKIVWIIMQLFGAECKDLLTEDHLNTLTISIMHSNIKKQKILLRIAKRMVTIDKNNLETFKTIGQNFVDKMKILKNSANSEANVALSSMIDEILKFLI</sequence>
<dbReference type="GO" id="GO:0005524">
    <property type="term" value="F:ATP binding"/>
    <property type="evidence" value="ECO:0007669"/>
    <property type="project" value="InterPro"/>
</dbReference>
<dbReference type="CDD" id="cd14010">
    <property type="entry name" value="STKc_ULK4"/>
    <property type="match status" value="1"/>
</dbReference>
<dbReference type="InterPro" id="IPR016024">
    <property type="entry name" value="ARM-type_fold"/>
</dbReference>
<dbReference type="PANTHER" id="PTHR46240">
    <property type="entry name" value="SER/THR PROTEIN KINASE ULK4"/>
    <property type="match status" value="1"/>
</dbReference>
<dbReference type="Gene3D" id="1.25.10.10">
    <property type="entry name" value="Leucine-rich Repeat Variant"/>
    <property type="match status" value="1"/>
</dbReference>
<keyword evidence="3" id="KW-1185">Reference proteome</keyword>
<dbReference type="EMBL" id="REGN01004252">
    <property type="protein sequence ID" value="RNA18363.1"/>
    <property type="molecule type" value="Genomic_DNA"/>
</dbReference>
<dbReference type="AlphaFoldDB" id="A0A3M7R438"/>
<dbReference type="InterPro" id="IPR045906">
    <property type="entry name" value="ULK4"/>
</dbReference>
<dbReference type="PROSITE" id="PS50011">
    <property type="entry name" value="PROTEIN_KINASE_DOM"/>
    <property type="match status" value="1"/>
</dbReference>
<dbReference type="GO" id="GO:0004672">
    <property type="term" value="F:protein kinase activity"/>
    <property type="evidence" value="ECO:0007669"/>
    <property type="project" value="InterPro"/>
</dbReference>
<dbReference type="PANTHER" id="PTHR46240:SF1">
    <property type="entry name" value="SERINE_THREONINE-PROTEIN KINASE ULK4"/>
    <property type="match status" value="1"/>
</dbReference>
<dbReference type="Pfam" id="PF23606">
    <property type="entry name" value="HEAT_ULK4"/>
    <property type="match status" value="1"/>
</dbReference>
<evidence type="ECO:0000313" key="2">
    <source>
        <dbReference type="EMBL" id="RNA18363.1"/>
    </source>
</evidence>
<name>A0A3M7R438_BRAPC</name>
<reference evidence="2 3" key="1">
    <citation type="journal article" date="2018" name="Sci. Rep.">
        <title>Genomic signatures of local adaptation to the degree of environmental predictability in rotifers.</title>
        <authorList>
            <person name="Franch-Gras L."/>
            <person name="Hahn C."/>
            <person name="Garcia-Roger E.M."/>
            <person name="Carmona M.J."/>
            <person name="Serra M."/>
            <person name="Gomez A."/>
        </authorList>
    </citation>
    <scope>NUCLEOTIDE SEQUENCE [LARGE SCALE GENOMIC DNA]</scope>
    <source>
        <strain evidence="2">HYR1</strain>
    </source>
</reference>
<feature type="domain" description="Protein kinase" evidence="1">
    <location>
        <begin position="4"/>
        <end position="281"/>
    </location>
</feature>